<feature type="domain" description="Response regulatory" evidence="8">
    <location>
        <begin position="5"/>
        <end position="122"/>
    </location>
</feature>
<keyword evidence="5" id="KW-0804">Transcription</keyword>
<evidence type="ECO:0000313" key="10">
    <source>
        <dbReference type="EMBL" id="SKB98664.1"/>
    </source>
</evidence>
<keyword evidence="2" id="KW-0902">Two-component regulatory system</keyword>
<evidence type="ECO:0000256" key="2">
    <source>
        <dbReference type="ARBA" id="ARBA00023012"/>
    </source>
</evidence>
<dbReference type="SMART" id="SM00419">
    <property type="entry name" value="HTH_CRP"/>
    <property type="match status" value="1"/>
</dbReference>
<dbReference type="GO" id="GO:0032993">
    <property type="term" value="C:protein-DNA complex"/>
    <property type="evidence" value="ECO:0007669"/>
    <property type="project" value="TreeGrafter"/>
</dbReference>
<evidence type="ECO:0000256" key="6">
    <source>
        <dbReference type="PROSITE-ProRule" id="PRU00169"/>
    </source>
</evidence>
<dbReference type="Gene3D" id="1.10.10.10">
    <property type="entry name" value="Winged helix-like DNA-binding domain superfamily/Winged helix DNA-binding domain"/>
    <property type="match status" value="1"/>
</dbReference>
<evidence type="ECO:0000256" key="5">
    <source>
        <dbReference type="ARBA" id="ARBA00023163"/>
    </source>
</evidence>
<dbReference type="CDD" id="cd00038">
    <property type="entry name" value="CAP_ED"/>
    <property type="match status" value="1"/>
</dbReference>
<dbReference type="InterPro" id="IPR001789">
    <property type="entry name" value="Sig_transdc_resp-reg_receiver"/>
</dbReference>
<dbReference type="EMBL" id="FUZF01000018">
    <property type="protein sequence ID" value="SKB98664.1"/>
    <property type="molecule type" value="Genomic_DNA"/>
</dbReference>
<feature type="modified residue" description="4-aspartylphosphate" evidence="6">
    <location>
        <position position="55"/>
    </location>
</feature>
<dbReference type="PANTHER" id="PTHR48111:SF4">
    <property type="entry name" value="DNA-BINDING DUAL TRANSCRIPTIONAL REGULATOR OMPR"/>
    <property type="match status" value="1"/>
</dbReference>
<evidence type="ECO:0000256" key="3">
    <source>
        <dbReference type="ARBA" id="ARBA00023015"/>
    </source>
</evidence>
<dbReference type="GO" id="GO:0000156">
    <property type="term" value="F:phosphorelay response regulator activity"/>
    <property type="evidence" value="ECO:0007669"/>
    <property type="project" value="TreeGrafter"/>
</dbReference>
<feature type="domain" description="Cyclic nucleotide-binding" evidence="7">
    <location>
        <begin position="137"/>
        <end position="244"/>
    </location>
</feature>
<organism evidence="10 11">
    <name type="scientific">Sphingobacterium nematocida</name>
    <dbReference type="NCBI Taxonomy" id="1513896"/>
    <lineage>
        <taxon>Bacteria</taxon>
        <taxon>Pseudomonadati</taxon>
        <taxon>Bacteroidota</taxon>
        <taxon>Sphingobacteriia</taxon>
        <taxon>Sphingobacteriales</taxon>
        <taxon>Sphingobacteriaceae</taxon>
        <taxon>Sphingobacterium</taxon>
    </lineage>
</organism>
<dbReference type="SUPFAM" id="SSF51206">
    <property type="entry name" value="cAMP-binding domain-like"/>
    <property type="match status" value="1"/>
</dbReference>
<proteinExistence type="predicted"/>
<dbReference type="PROSITE" id="PS50110">
    <property type="entry name" value="RESPONSE_REGULATORY"/>
    <property type="match status" value="1"/>
</dbReference>
<dbReference type="RefSeq" id="WP_079644946.1">
    <property type="nucleotide sequence ID" value="NZ_FUZF01000018.1"/>
</dbReference>
<dbReference type="SMART" id="SM00448">
    <property type="entry name" value="REC"/>
    <property type="match status" value="1"/>
</dbReference>
<evidence type="ECO:0000256" key="4">
    <source>
        <dbReference type="ARBA" id="ARBA00023125"/>
    </source>
</evidence>
<dbReference type="AlphaFoldDB" id="A0A1T5FRC8"/>
<name>A0A1T5FRC8_9SPHI</name>
<dbReference type="SUPFAM" id="SSF52172">
    <property type="entry name" value="CheY-like"/>
    <property type="match status" value="1"/>
</dbReference>
<dbReference type="Gene3D" id="3.40.50.2300">
    <property type="match status" value="1"/>
</dbReference>
<keyword evidence="3" id="KW-0805">Transcription regulation</keyword>
<dbReference type="InterPro" id="IPR014710">
    <property type="entry name" value="RmlC-like_jellyroll"/>
</dbReference>
<dbReference type="SMART" id="SM00100">
    <property type="entry name" value="cNMP"/>
    <property type="match status" value="1"/>
</dbReference>
<dbReference type="InterPro" id="IPR036388">
    <property type="entry name" value="WH-like_DNA-bd_sf"/>
</dbReference>
<evidence type="ECO:0000259" key="8">
    <source>
        <dbReference type="PROSITE" id="PS50110"/>
    </source>
</evidence>
<accession>A0A1T5FRC8</accession>
<dbReference type="GO" id="GO:0016301">
    <property type="term" value="F:kinase activity"/>
    <property type="evidence" value="ECO:0007669"/>
    <property type="project" value="UniProtKB-KW"/>
</dbReference>
<dbReference type="InterPro" id="IPR036390">
    <property type="entry name" value="WH_DNA-bd_sf"/>
</dbReference>
<keyword evidence="1 6" id="KW-0597">Phosphoprotein</keyword>
<keyword evidence="11" id="KW-1185">Reference proteome</keyword>
<dbReference type="Gene3D" id="2.60.120.10">
    <property type="entry name" value="Jelly Rolls"/>
    <property type="match status" value="1"/>
</dbReference>
<feature type="domain" description="HTH crp-type" evidence="9">
    <location>
        <begin position="275"/>
        <end position="347"/>
    </location>
</feature>
<dbReference type="Pfam" id="PF13545">
    <property type="entry name" value="HTH_Crp_2"/>
    <property type="match status" value="1"/>
</dbReference>
<dbReference type="PROSITE" id="PS50042">
    <property type="entry name" value="CNMP_BINDING_3"/>
    <property type="match status" value="1"/>
</dbReference>
<dbReference type="PROSITE" id="PS51063">
    <property type="entry name" value="HTH_CRP_2"/>
    <property type="match status" value="1"/>
</dbReference>
<dbReference type="Proteomes" id="UP000190150">
    <property type="component" value="Unassembled WGS sequence"/>
</dbReference>
<dbReference type="OrthoDB" id="9127033at2"/>
<gene>
    <name evidence="10" type="ORF">SAMN05660841_03435</name>
</gene>
<dbReference type="InterPro" id="IPR018490">
    <property type="entry name" value="cNMP-bd_dom_sf"/>
</dbReference>
<dbReference type="PANTHER" id="PTHR48111">
    <property type="entry name" value="REGULATOR OF RPOS"/>
    <property type="match status" value="1"/>
</dbReference>
<evidence type="ECO:0000259" key="9">
    <source>
        <dbReference type="PROSITE" id="PS51063"/>
    </source>
</evidence>
<dbReference type="SUPFAM" id="SSF46785">
    <property type="entry name" value="Winged helix' DNA-binding domain"/>
    <property type="match status" value="1"/>
</dbReference>
<evidence type="ECO:0000313" key="11">
    <source>
        <dbReference type="Proteomes" id="UP000190150"/>
    </source>
</evidence>
<dbReference type="InterPro" id="IPR039420">
    <property type="entry name" value="WalR-like"/>
</dbReference>
<dbReference type="GO" id="GO:0006355">
    <property type="term" value="P:regulation of DNA-templated transcription"/>
    <property type="evidence" value="ECO:0007669"/>
    <property type="project" value="InterPro"/>
</dbReference>
<sequence length="353" mass="40393">MKKRTILIIEDNLEIREGSAEILELTGEYDIVTAENGMIGVELANKYHPDLILCDIMMPELDGYGVLYMLSKQESTMHIPFIFITAKSERVDMRKAMEMGADDYIVKPFDDIELLNAIESRLKKKESLLNVAASNNRFLDLEEDEQNYLLEHLVAESRVKMFKKKQLIYETDDSPVFMYYVVKGKVRSFLNYQDGRELSTGIHGDGHFFGYESILMNENYTESTASLEDSEVALITKDSFFELLYSKPGIANKFIKMLSGDIKEKEEQMLGFAYDSVRKRVANALTQIALKSRDSEEDDEVLVRISREDLAAFAGTANETVSRILAELKDEGIIVKERTAIRILSIKRLKKIR</sequence>
<dbReference type="GO" id="GO:0000976">
    <property type="term" value="F:transcription cis-regulatory region binding"/>
    <property type="evidence" value="ECO:0007669"/>
    <property type="project" value="TreeGrafter"/>
</dbReference>
<dbReference type="Pfam" id="PF00072">
    <property type="entry name" value="Response_reg"/>
    <property type="match status" value="1"/>
</dbReference>
<protein>
    <submittedName>
        <fullName evidence="10">cAMP-binding domain of CRP or a regulatory subunit of cAMP-dependent protein kinases</fullName>
    </submittedName>
</protein>
<evidence type="ECO:0000259" key="7">
    <source>
        <dbReference type="PROSITE" id="PS50042"/>
    </source>
</evidence>
<dbReference type="GO" id="GO:0005829">
    <property type="term" value="C:cytosol"/>
    <property type="evidence" value="ECO:0007669"/>
    <property type="project" value="TreeGrafter"/>
</dbReference>
<dbReference type="STRING" id="1513896.SAMN05660841_03435"/>
<dbReference type="InterPro" id="IPR011006">
    <property type="entry name" value="CheY-like_superfamily"/>
</dbReference>
<reference evidence="11" key="1">
    <citation type="submission" date="2017-02" db="EMBL/GenBank/DDBJ databases">
        <authorList>
            <person name="Varghese N."/>
            <person name="Submissions S."/>
        </authorList>
    </citation>
    <scope>NUCLEOTIDE SEQUENCE [LARGE SCALE GENOMIC DNA]</scope>
    <source>
        <strain evidence="11">DSM 24091</strain>
    </source>
</reference>
<keyword evidence="4" id="KW-0238">DNA-binding</keyword>
<dbReference type="InterPro" id="IPR012318">
    <property type="entry name" value="HTH_CRP"/>
</dbReference>
<keyword evidence="10" id="KW-0808">Transferase</keyword>
<dbReference type="PRINTS" id="PR00034">
    <property type="entry name" value="HTHCRP"/>
</dbReference>
<keyword evidence="10" id="KW-0418">Kinase</keyword>
<dbReference type="InterPro" id="IPR000595">
    <property type="entry name" value="cNMP-bd_dom"/>
</dbReference>
<dbReference type="Pfam" id="PF00027">
    <property type="entry name" value="cNMP_binding"/>
    <property type="match status" value="1"/>
</dbReference>
<evidence type="ECO:0000256" key="1">
    <source>
        <dbReference type="ARBA" id="ARBA00022553"/>
    </source>
</evidence>